<comment type="subcellular location">
    <subcellularLocation>
        <location evidence="1">Cell membrane</location>
    </subcellularLocation>
    <subcellularLocation>
        <location evidence="2">Cytoplasm</location>
        <location evidence="2">Cytosol</location>
    </subcellularLocation>
</comment>
<reference evidence="8" key="1">
    <citation type="submission" date="2018-07" db="EMBL/GenBank/DDBJ databases">
        <authorList>
            <person name="Quirk P.G."/>
            <person name="Krulwich T.A."/>
        </authorList>
    </citation>
    <scope>NUCLEOTIDE SEQUENCE</scope>
</reference>
<feature type="compositionally biased region" description="Low complexity" evidence="7">
    <location>
        <begin position="443"/>
        <end position="454"/>
    </location>
</feature>
<evidence type="ECO:0000256" key="5">
    <source>
        <dbReference type="ARBA" id="ARBA00023136"/>
    </source>
</evidence>
<proteinExistence type="inferred from homology"/>
<feature type="region of interest" description="Disordered" evidence="7">
    <location>
        <begin position="489"/>
        <end position="546"/>
    </location>
</feature>
<evidence type="ECO:0000256" key="3">
    <source>
        <dbReference type="ARBA" id="ARBA00022475"/>
    </source>
</evidence>
<evidence type="ECO:0000256" key="6">
    <source>
        <dbReference type="ARBA" id="ARBA00034482"/>
    </source>
</evidence>
<gene>
    <name evidence="8" type="primary">CSON012039</name>
</gene>
<name>A0A336M8S9_CULSO</name>
<dbReference type="GO" id="GO:0005829">
    <property type="term" value="C:cytosol"/>
    <property type="evidence" value="ECO:0007669"/>
    <property type="project" value="UniProtKB-SubCell"/>
</dbReference>
<dbReference type="InterPro" id="IPR018619">
    <property type="entry name" value="Hyccin"/>
</dbReference>
<accession>A0A336M8S9</accession>
<dbReference type="Pfam" id="PF09790">
    <property type="entry name" value="Hyccin"/>
    <property type="match status" value="1"/>
</dbReference>
<dbReference type="GO" id="GO:0046854">
    <property type="term" value="P:phosphatidylinositol phosphate biosynthetic process"/>
    <property type="evidence" value="ECO:0007669"/>
    <property type="project" value="TreeGrafter"/>
</dbReference>
<evidence type="ECO:0000256" key="1">
    <source>
        <dbReference type="ARBA" id="ARBA00004236"/>
    </source>
</evidence>
<evidence type="ECO:0000256" key="4">
    <source>
        <dbReference type="ARBA" id="ARBA00022490"/>
    </source>
</evidence>
<keyword evidence="3" id="KW-1003">Cell membrane</keyword>
<dbReference type="AlphaFoldDB" id="A0A336M8S9"/>
<keyword evidence="5" id="KW-0472">Membrane</keyword>
<feature type="compositionally biased region" description="Polar residues" evidence="7">
    <location>
        <begin position="362"/>
        <end position="371"/>
    </location>
</feature>
<dbReference type="PANTHER" id="PTHR31220:SF1">
    <property type="entry name" value="GH21176P"/>
    <property type="match status" value="1"/>
</dbReference>
<feature type="region of interest" description="Disordered" evidence="7">
    <location>
        <begin position="442"/>
        <end position="469"/>
    </location>
</feature>
<keyword evidence="4" id="KW-0963">Cytoplasm</keyword>
<organism evidence="8">
    <name type="scientific">Culicoides sonorensis</name>
    <name type="common">Biting midge</name>
    <dbReference type="NCBI Taxonomy" id="179676"/>
    <lineage>
        <taxon>Eukaryota</taxon>
        <taxon>Metazoa</taxon>
        <taxon>Ecdysozoa</taxon>
        <taxon>Arthropoda</taxon>
        <taxon>Hexapoda</taxon>
        <taxon>Insecta</taxon>
        <taxon>Pterygota</taxon>
        <taxon>Neoptera</taxon>
        <taxon>Endopterygota</taxon>
        <taxon>Diptera</taxon>
        <taxon>Nematocera</taxon>
        <taxon>Chironomoidea</taxon>
        <taxon>Ceratopogonidae</taxon>
        <taxon>Ceratopogoninae</taxon>
        <taxon>Culicoides</taxon>
        <taxon>Monoculicoides</taxon>
    </lineage>
</organism>
<evidence type="ECO:0000313" key="8">
    <source>
        <dbReference type="EMBL" id="SSX25183.1"/>
    </source>
</evidence>
<feature type="compositionally biased region" description="Basic and acidic residues" evidence="7">
    <location>
        <begin position="390"/>
        <end position="406"/>
    </location>
</feature>
<protein>
    <submittedName>
        <fullName evidence="8">CSON012039 protein</fullName>
    </submittedName>
</protein>
<dbReference type="GO" id="GO:0072659">
    <property type="term" value="P:protein localization to plasma membrane"/>
    <property type="evidence" value="ECO:0007669"/>
    <property type="project" value="TreeGrafter"/>
</dbReference>
<dbReference type="EMBL" id="UFQT01000550">
    <property type="protein sequence ID" value="SSX25183.1"/>
    <property type="molecule type" value="Genomic_DNA"/>
</dbReference>
<dbReference type="GO" id="GO:0005886">
    <property type="term" value="C:plasma membrane"/>
    <property type="evidence" value="ECO:0007669"/>
    <property type="project" value="UniProtKB-SubCell"/>
</dbReference>
<dbReference type="OMA" id="HAIYYAM"/>
<comment type="similarity">
    <text evidence="6">Belongs to the Hyccin family.</text>
</comment>
<evidence type="ECO:0000256" key="7">
    <source>
        <dbReference type="SAM" id="MobiDB-lite"/>
    </source>
</evidence>
<dbReference type="VEuPathDB" id="VectorBase:CSON012039"/>
<feature type="region of interest" description="Disordered" evidence="7">
    <location>
        <begin position="337"/>
        <end position="427"/>
    </location>
</feature>
<dbReference type="PANTHER" id="PTHR31220">
    <property type="entry name" value="HYCCIN RELATED"/>
    <property type="match status" value="1"/>
</dbReference>
<evidence type="ECO:0000256" key="2">
    <source>
        <dbReference type="ARBA" id="ARBA00004514"/>
    </source>
</evidence>
<sequence length="546" mass="60241">MAHDIVSDWLHEYSKLEKDEWKSFAANHENDHELSSALFNILSERSKYPDLIHAICNQLHSFYRSQLPELRRVALQFVPNFIYIYLAALAQGERKSTRSIETLLISIYNYEISNEDGQPKVVSFRMPVLAQPSMYHEEKTLHATDLKRWEVYSNKDVTWGPHQPIESLNAQNRPKVMAALMFVYNQQLSQIQKVALYHLCKVSSAMVNQGFAKVGHAHRPSYGNDPSSVTLKPLPRIPMSSKLLLELLHATYFAMFNEFASAAIQTVDDIHNRACFEMFPDVIMVTSAIKNSLRINPSGMPADGPMGISVALSPATTSVVMSKSMITNASFRTKKLPDDIPIQAEDGQGHLTSINEDGEPDLQNSSRNSGVRGSKEGQSKHKIGLSGLRKLKDKDRSKDKDKDSESKQSVNKNGVPPEVGATPPPKEMSLSKKLLEKKDKLIGKSSSLSTGSSIDVSETPVKNSSSPLALLKRKSSSIDVTSTNIVTVQPTTQEKEIANGNPPDMLSPTYEFGDSFDSDSDINQTIASMGGGGGGNGDVKSQNMQT</sequence>